<dbReference type="InterPro" id="IPR004360">
    <property type="entry name" value="Glyas_Fos-R_dOase_dom"/>
</dbReference>
<dbReference type="SUPFAM" id="SSF54593">
    <property type="entry name" value="Glyoxalase/Bleomycin resistance protein/Dihydroxybiphenyl dioxygenase"/>
    <property type="match status" value="1"/>
</dbReference>
<dbReference type="RefSeq" id="WP_406650421.1">
    <property type="nucleotide sequence ID" value="NZ_CP123584.1"/>
</dbReference>
<evidence type="ECO:0000259" key="1">
    <source>
        <dbReference type="PROSITE" id="PS51819"/>
    </source>
</evidence>
<dbReference type="Proteomes" id="UP001623232">
    <property type="component" value="Chromosome"/>
</dbReference>
<evidence type="ECO:0000313" key="2">
    <source>
        <dbReference type="EMBL" id="WZK90907.1"/>
    </source>
</evidence>
<proteinExistence type="predicted"/>
<dbReference type="InterPro" id="IPR037523">
    <property type="entry name" value="VOC_core"/>
</dbReference>
<name>A0ABZ2XZT7_9RHOB</name>
<evidence type="ECO:0000313" key="3">
    <source>
        <dbReference type="Proteomes" id="UP001623232"/>
    </source>
</evidence>
<dbReference type="PANTHER" id="PTHR21366">
    <property type="entry name" value="GLYOXALASE FAMILY PROTEIN"/>
    <property type="match status" value="1"/>
</dbReference>
<feature type="domain" description="VOC" evidence="1">
    <location>
        <begin position="10"/>
        <end position="135"/>
    </location>
</feature>
<dbReference type="Gene3D" id="3.10.180.10">
    <property type="entry name" value="2,3-Dihydroxybiphenyl 1,2-Dioxygenase, domain 1"/>
    <property type="match status" value="1"/>
</dbReference>
<dbReference type="PANTHER" id="PTHR21366:SF22">
    <property type="entry name" value="VOC DOMAIN-CONTAINING PROTEIN"/>
    <property type="match status" value="1"/>
</dbReference>
<keyword evidence="3" id="KW-1185">Reference proteome</keyword>
<dbReference type="InterPro" id="IPR029068">
    <property type="entry name" value="Glyas_Bleomycin-R_OHBP_Dase"/>
</dbReference>
<organism evidence="2 3">
    <name type="scientific">Aliisedimentitalea scapharcae</name>
    <dbReference type="NCBI Taxonomy" id="1524259"/>
    <lineage>
        <taxon>Bacteria</taxon>
        <taxon>Pseudomonadati</taxon>
        <taxon>Pseudomonadota</taxon>
        <taxon>Alphaproteobacteria</taxon>
        <taxon>Rhodobacterales</taxon>
        <taxon>Roseobacteraceae</taxon>
        <taxon>Aliisedimentitalea</taxon>
    </lineage>
</organism>
<gene>
    <name evidence="2" type="ORF">QEZ52_10260</name>
</gene>
<dbReference type="InterPro" id="IPR050383">
    <property type="entry name" value="GlyoxalaseI/FosfomycinResist"/>
</dbReference>
<protein>
    <submittedName>
        <fullName evidence="2">VOC family protein</fullName>
    </submittedName>
</protein>
<reference evidence="2 3" key="1">
    <citation type="submission" date="2023-04" db="EMBL/GenBank/DDBJ databases">
        <title>Complete genome sequence of Alisedimentitalea scapharcae.</title>
        <authorList>
            <person name="Rong J.-C."/>
            <person name="Yi M.-L."/>
            <person name="Zhao Q."/>
        </authorList>
    </citation>
    <scope>NUCLEOTIDE SEQUENCE [LARGE SCALE GENOMIC DNA]</scope>
    <source>
        <strain evidence="2 3">KCTC 42119</strain>
    </source>
</reference>
<accession>A0ABZ2XZT7</accession>
<dbReference type="EMBL" id="CP123584">
    <property type="protein sequence ID" value="WZK90907.1"/>
    <property type="molecule type" value="Genomic_DNA"/>
</dbReference>
<dbReference type="PROSITE" id="PS51819">
    <property type="entry name" value="VOC"/>
    <property type="match status" value="1"/>
</dbReference>
<dbReference type="Pfam" id="PF00903">
    <property type="entry name" value="Glyoxalase"/>
    <property type="match status" value="1"/>
</dbReference>
<sequence>MLPNAPAPSAVLEAALYVDDLDAAEDFYGTVIGLRKIQRIGDRHVFFQVGTATLLVFNPAETDKPTSSPRFPVPPHGARGPGHFCFAHPRADMDQMRARLIAAGVVIESEFDWPNGAHSLYFRDPAGNSIEIAEPHLWSDA</sequence>